<protein>
    <submittedName>
        <fullName evidence="3">Type 1 glutamine amidotransferase</fullName>
    </submittedName>
</protein>
<gene>
    <name evidence="3" type="ORF">C7S10_10130</name>
</gene>
<dbReference type="PRINTS" id="PR00096">
    <property type="entry name" value="GATASE"/>
</dbReference>
<dbReference type="Pfam" id="PF00117">
    <property type="entry name" value="GATase"/>
    <property type="match status" value="1"/>
</dbReference>
<proteinExistence type="predicted"/>
<evidence type="ECO:0000259" key="2">
    <source>
        <dbReference type="Pfam" id="PF00117"/>
    </source>
</evidence>
<dbReference type="PRINTS" id="PR00097">
    <property type="entry name" value="ANTSNTHASEII"/>
</dbReference>
<dbReference type="InterPro" id="IPR017926">
    <property type="entry name" value="GATASE"/>
</dbReference>
<dbReference type="CDD" id="cd01743">
    <property type="entry name" value="GATase1_Anthranilate_Synthase"/>
    <property type="match status" value="1"/>
</dbReference>
<sequence>MPPDVIVVDHHDSYTWNLVHLVAQVTGELPTVVQHDAVSAEEVLAHSHVVLSPGPGHPGAPADFAVGREVLLDASRPVLGVCLGMQGLVAAYGGVVDRVEPAHGDVALVRHDGRGVFAGLPQDFEAVRYHSLAAVELPSSLVATAWSGDGVVMGVRHASLPLEGVQFHPESILSSYGAELIANFLR</sequence>
<name>A0A2R7YYA6_9ACTN</name>
<dbReference type="PANTHER" id="PTHR43418:SF4">
    <property type="entry name" value="MULTIFUNCTIONAL TRYPTOPHAN BIOSYNTHESIS PROTEIN"/>
    <property type="match status" value="1"/>
</dbReference>
<dbReference type="GO" id="GO:0000162">
    <property type="term" value="P:L-tryptophan biosynthetic process"/>
    <property type="evidence" value="ECO:0007669"/>
    <property type="project" value="TreeGrafter"/>
</dbReference>
<dbReference type="Gene3D" id="3.40.50.880">
    <property type="match status" value="1"/>
</dbReference>
<dbReference type="GO" id="GO:0016740">
    <property type="term" value="F:transferase activity"/>
    <property type="evidence" value="ECO:0007669"/>
    <property type="project" value="UniProtKB-KW"/>
</dbReference>
<keyword evidence="1 3" id="KW-0315">Glutamine amidotransferase</keyword>
<dbReference type="InterPro" id="IPR006221">
    <property type="entry name" value="TrpG/PapA_dom"/>
</dbReference>
<comment type="caution">
    <text evidence="3">The sequence shown here is derived from an EMBL/GenBank/DDBJ whole genome shotgun (WGS) entry which is preliminary data.</text>
</comment>
<evidence type="ECO:0000313" key="4">
    <source>
        <dbReference type="Proteomes" id="UP000244867"/>
    </source>
</evidence>
<organism evidence="3 4">
    <name type="scientific">Nocardioides currus</name>
    <dbReference type="NCBI Taxonomy" id="2133958"/>
    <lineage>
        <taxon>Bacteria</taxon>
        <taxon>Bacillati</taxon>
        <taxon>Actinomycetota</taxon>
        <taxon>Actinomycetes</taxon>
        <taxon>Propionibacteriales</taxon>
        <taxon>Nocardioidaceae</taxon>
        <taxon>Nocardioides</taxon>
    </lineage>
</organism>
<dbReference type="PROSITE" id="PS51273">
    <property type="entry name" value="GATASE_TYPE_1"/>
    <property type="match status" value="1"/>
</dbReference>
<dbReference type="GO" id="GO:0004049">
    <property type="term" value="F:anthranilate synthase activity"/>
    <property type="evidence" value="ECO:0007669"/>
    <property type="project" value="TreeGrafter"/>
</dbReference>
<dbReference type="SUPFAM" id="SSF52317">
    <property type="entry name" value="Class I glutamine amidotransferase-like"/>
    <property type="match status" value="1"/>
</dbReference>
<dbReference type="RefSeq" id="WP_108344304.1">
    <property type="nucleotide sequence ID" value="NZ_PYXZ01000003.1"/>
</dbReference>
<evidence type="ECO:0000313" key="3">
    <source>
        <dbReference type="EMBL" id="PUA81362.1"/>
    </source>
</evidence>
<dbReference type="GO" id="GO:0005829">
    <property type="term" value="C:cytosol"/>
    <property type="evidence" value="ECO:0007669"/>
    <property type="project" value="TreeGrafter"/>
</dbReference>
<dbReference type="OrthoDB" id="9803598at2"/>
<dbReference type="InterPro" id="IPR029062">
    <property type="entry name" value="Class_I_gatase-like"/>
</dbReference>
<dbReference type="NCBIfam" id="TIGR00566">
    <property type="entry name" value="trpG_papA"/>
    <property type="match status" value="1"/>
</dbReference>
<keyword evidence="3" id="KW-0808">Transferase</keyword>
<dbReference type="InterPro" id="IPR050472">
    <property type="entry name" value="Anth_synth/Amidotransfase"/>
</dbReference>
<reference evidence="3 4" key="1">
    <citation type="submission" date="2018-03" db="EMBL/GenBank/DDBJ databases">
        <authorList>
            <person name="Keele B.F."/>
        </authorList>
    </citation>
    <scope>NUCLEOTIDE SEQUENCE [LARGE SCALE GENOMIC DNA]</scope>
    <source>
        <strain evidence="3 4">IB-3</strain>
    </source>
</reference>
<feature type="domain" description="Glutamine amidotransferase" evidence="2">
    <location>
        <begin position="7"/>
        <end position="185"/>
    </location>
</feature>
<accession>A0A2R7YYA6</accession>
<dbReference type="PANTHER" id="PTHR43418">
    <property type="entry name" value="MULTIFUNCTIONAL TRYPTOPHAN BIOSYNTHESIS PROTEIN-RELATED"/>
    <property type="match status" value="1"/>
</dbReference>
<dbReference type="AlphaFoldDB" id="A0A2R7YYA6"/>
<dbReference type="Proteomes" id="UP000244867">
    <property type="component" value="Unassembled WGS sequence"/>
</dbReference>
<keyword evidence="4" id="KW-1185">Reference proteome</keyword>
<evidence type="ECO:0000256" key="1">
    <source>
        <dbReference type="ARBA" id="ARBA00022962"/>
    </source>
</evidence>
<dbReference type="EMBL" id="PYXZ01000003">
    <property type="protein sequence ID" value="PUA81362.1"/>
    <property type="molecule type" value="Genomic_DNA"/>
</dbReference>